<evidence type="ECO:0000259" key="6">
    <source>
        <dbReference type="PROSITE" id="PS51186"/>
    </source>
</evidence>
<dbReference type="PROSITE" id="PS51186">
    <property type="entry name" value="GNAT"/>
    <property type="match status" value="1"/>
</dbReference>
<evidence type="ECO:0000256" key="3">
    <source>
        <dbReference type="ARBA" id="ARBA00025786"/>
    </source>
</evidence>
<dbReference type="InterPro" id="IPR016181">
    <property type="entry name" value="Acyl_CoA_acyltransferase"/>
</dbReference>
<dbReference type="InParanoid" id="A0A1Z5KHW6"/>
<evidence type="ECO:0000313" key="7">
    <source>
        <dbReference type="EMBL" id="GAX25538.1"/>
    </source>
</evidence>
<evidence type="ECO:0000256" key="1">
    <source>
        <dbReference type="ARBA" id="ARBA00022679"/>
    </source>
</evidence>
<dbReference type="CDD" id="cd04301">
    <property type="entry name" value="NAT_SF"/>
    <property type="match status" value="1"/>
</dbReference>
<evidence type="ECO:0000313" key="8">
    <source>
        <dbReference type="Proteomes" id="UP000198406"/>
    </source>
</evidence>
<protein>
    <submittedName>
        <fullName evidence="7">Ribosomal-protein-alanine N-acetyltransferase</fullName>
        <ecNumber evidence="7">2.3.1.267</ecNumber>
    </submittedName>
</protein>
<dbReference type="GO" id="GO:1990190">
    <property type="term" value="F:protein-N-terminal-glutamate acetyltransferase activity"/>
    <property type="evidence" value="ECO:0007669"/>
    <property type="project" value="TreeGrafter"/>
</dbReference>
<feature type="compositionally biased region" description="Polar residues" evidence="4">
    <location>
        <begin position="270"/>
        <end position="281"/>
    </location>
</feature>
<dbReference type="GO" id="GO:1990189">
    <property type="term" value="F:protein N-terminal-serine acetyltransferase activity"/>
    <property type="evidence" value="ECO:0007669"/>
    <property type="project" value="TreeGrafter"/>
</dbReference>
<feature type="chain" id="PRO_5013097298" evidence="5">
    <location>
        <begin position="22"/>
        <end position="291"/>
    </location>
</feature>
<feature type="domain" description="N-acetyltransferase" evidence="6">
    <location>
        <begin position="44"/>
        <end position="229"/>
    </location>
</feature>
<evidence type="ECO:0000256" key="4">
    <source>
        <dbReference type="SAM" id="MobiDB-lite"/>
    </source>
</evidence>
<evidence type="ECO:0000256" key="5">
    <source>
        <dbReference type="SAM" id="SignalP"/>
    </source>
</evidence>
<dbReference type="EMBL" id="BDSP01000228">
    <property type="protein sequence ID" value="GAX25538.1"/>
    <property type="molecule type" value="Genomic_DNA"/>
</dbReference>
<name>A0A1Z5KHW6_FISSO</name>
<dbReference type="PANTHER" id="PTHR23091:SF4">
    <property type="entry name" value="N-TERMINAL AMINO-ACID N(ALPHA)-ACETYLTRANSFERASE NATA"/>
    <property type="match status" value="1"/>
</dbReference>
<dbReference type="Gene3D" id="3.40.630.30">
    <property type="match status" value="1"/>
</dbReference>
<keyword evidence="2 7" id="KW-0012">Acyltransferase</keyword>
<dbReference type="AlphaFoldDB" id="A0A1Z5KHW6"/>
<organism evidence="7 8">
    <name type="scientific">Fistulifera solaris</name>
    <name type="common">Oleaginous diatom</name>
    <dbReference type="NCBI Taxonomy" id="1519565"/>
    <lineage>
        <taxon>Eukaryota</taxon>
        <taxon>Sar</taxon>
        <taxon>Stramenopiles</taxon>
        <taxon>Ochrophyta</taxon>
        <taxon>Bacillariophyta</taxon>
        <taxon>Bacillariophyceae</taxon>
        <taxon>Bacillariophycidae</taxon>
        <taxon>Naviculales</taxon>
        <taxon>Naviculaceae</taxon>
        <taxon>Fistulifera</taxon>
    </lineage>
</organism>
<dbReference type="Proteomes" id="UP000198406">
    <property type="component" value="Unassembled WGS sequence"/>
</dbReference>
<gene>
    <name evidence="7" type="ORF">FisN_28Hh006</name>
</gene>
<dbReference type="EC" id="2.3.1.267" evidence="7"/>
<keyword evidence="1 7" id="KW-0808">Transferase</keyword>
<keyword evidence="5" id="KW-0732">Signal</keyword>
<keyword evidence="8" id="KW-1185">Reference proteome</keyword>
<comment type="similarity">
    <text evidence="3">Belongs to the acetyltransferase family. ARD1 subfamily.</text>
</comment>
<comment type="caution">
    <text evidence="7">The sequence shown here is derived from an EMBL/GenBank/DDBJ whole genome shotgun (WGS) entry which is preliminary data.</text>
</comment>
<dbReference type="InterPro" id="IPR045047">
    <property type="entry name" value="Ard1-like"/>
</dbReference>
<dbReference type="OrthoDB" id="25586at2759"/>
<dbReference type="SUPFAM" id="SSF55729">
    <property type="entry name" value="Acyl-CoA N-acyltransferases (Nat)"/>
    <property type="match status" value="1"/>
</dbReference>
<dbReference type="InterPro" id="IPR000182">
    <property type="entry name" value="GNAT_dom"/>
</dbReference>
<reference evidence="7 8" key="1">
    <citation type="journal article" date="2015" name="Plant Cell">
        <title>Oil accumulation by the oleaginous diatom Fistulifera solaris as revealed by the genome and transcriptome.</title>
        <authorList>
            <person name="Tanaka T."/>
            <person name="Maeda Y."/>
            <person name="Veluchamy A."/>
            <person name="Tanaka M."/>
            <person name="Abida H."/>
            <person name="Marechal E."/>
            <person name="Bowler C."/>
            <person name="Muto M."/>
            <person name="Sunaga Y."/>
            <person name="Tanaka M."/>
            <person name="Yoshino T."/>
            <person name="Taniguchi T."/>
            <person name="Fukuda Y."/>
            <person name="Nemoto M."/>
            <person name="Matsumoto M."/>
            <person name="Wong P.S."/>
            <person name="Aburatani S."/>
            <person name="Fujibuchi W."/>
        </authorList>
    </citation>
    <scope>NUCLEOTIDE SEQUENCE [LARGE SCALE GENOMIC DNA]</scope>
    <source>
        <strain evidence="7 8">JPCC DA0580</strain>
    </source>
</reference>
<feature type="signal peptide" evidence="5">
    <location>
        <begin position="1"/>
        <end position="21"/>
    </location>
</feature>
<proteinExistence type="inferred from homology"/>
<sequence length="291" mass="32634">MKRPKEQAKLVFLGLLRTVSALAGTAESSRVVESSWQAWKQPALTLRLARRTDVPSIQRCNLATLPENYNAAFYTQHLRQWPELSLVVVEETPSNTFGSFPGSPSQPESNVVAYVLGRIDSRTIPVVPTSSHALWSTQQVYQREEFGHITSLAVSHEYRRQGLAGELMEQLHYQLQKHYRVPRVGLHVRQSNQPAVTLYQQKFGYEPAEKIPNYYQDGEDGYYMVKSLPPIVESYQSRLPFSYQPGLFRVGGKMALPRLVGRPVGDVVDTESTTSTGSAVSSEGELLNGHL</sequence>
<dbReference type="GO" id="GO:0031415">
    <property type="term" value="C:NatA complex"/>
    <property type="evidence" value="ECO:0007669"/>
    <property type="project" value="InterPro"/>
</dbReference>
<accession>A0A1Z5KHW6</accession>
<dbReference type="PANTHER" id="PTHR23091">
    <property type="entry name" value="N-TERMINAL ACETYLTRANSFERASE"/>
    <property type="match status" value="1"/>
</dbReference>
<dbReference type="Pfam" id="PF00583">
    <property type="entry name" value="Acetyltransf_1"/>
    <property type="match status" value="1"/>
</dbReference>
<dbReference type="GO" id="GO:0008999">
    <property type="term" value="F:protein-N-terminal-alanine acetyltransferase activity"/>
    <property type="evidence" value="ECO:0007669"/>
    <property type="project" value="UniProtKB-EC"/>
</dbReference>
<evidence type="ECO:0000256" key="2">
    <source>
        <dbReference type="ARBA" id="ARBA00023315"/>
    </source>
</evidence>
<feature type="region of interest" description="Disordered" evidence="4">
    <location>
        <begin position="267"/>
        <end position="291"/>
    </location>
</feature>